<keyword evidence="3" id="KW-1185">Reference proteome</keyword>
<feature type="region of interest" description="Disordered" evidence="1">
    <location>
        <begin position="17"/>
        <end position="36"/>
    </location>
</feature>
<feature type="compositionally biased region" description="Basic and acidic residues" evidence="1">
    <location>
        <begin position="17"/>
        <end position="28"/>
    </location>
</feature>
<name>A0A517MD07_9BACT</name>
<organism evidence="2 3">
    <name type="scientific">Roseimaritima multifibrata</name>
    <dbReference type="NCBI Taxonomy" id="1930274"/>
    <lineage>
        <taxon>Bacteria</taxon>
        <taxon>Pseudomonadati</taxon>
        <taxon>Planctomycetota</taxon>
        <taxon>Planctomycetia</taxon>
        <taxon>Pirellulales</taxon>
        <taxon>Pirellulaceae</taxon>
        <taxon>Roseimaritima</taxon>
    </lineage>
</organism>
<sequence length="63" mass="6962">MGPILAAKTTIYKSHVPSERRQTLDRHPACPGGFTIGGRSPARANYRRSFLETAFDRKSGEVT</sequence>
<evidence type="ECO:0000256" key="1">
    <source>
        <dbReference type="SAM" id="MobiDB-lite"/>
    </source>
</evidence>
<protein>
    <submittedName>
        <fullName evidence="2">Uncharacterized protein</fullName>
    </submittedName>
</protein>
<accession>A0A517MD07</accession>
<reference evidence="2 3" key="1">
    <citation type="submission" date="2019-02" db="EMBL/GenBank/DDBJ databases">
        <title>Deep-cultivation of Planctomycetes and their phenomic and genomic characterization uncovers novel biology.</title>
        <authorList>
            <person name="Wiegand S."/>
            <person name="Jogler M."/>
            <person name="Boedeker C."/>
            <person name="Pinto D."/>
            <person name="Vollmers J."/>
            <person name="Rivas-Marin E."/>
            <person name="Kohn T."/>
            <person name="Peeters S.H."/>
            <person name="Heuer A."/>
            <person name="Rast P."/>
            <person name="Oberbeckmann S."/>
            <person name="Bunk B."/>
            <person name="Jeske O."/>
            <person name="Meyerdierks A."/>
            <person name="Storesund J.E."/>
            <person name="Kallscheuer N."/>
            <person name="Luecker S."/>
            <person name="Lage O.M."/>
            <person name="Pohl T."/>
            <person name="Merkel B.J."/>
            <person name="Hornburger P."/>
            <person name="Mueller R.-W."/>
            <person name="Bruemmer F."/>
            <person name="Labrenz M."/>
            <person name="Spormann A.M."/>
            <person name="Op den Camp H."/>
            <person name="Overmann J."/>
            <person name="Amann R."/>
            <person name="Jetten M.S.M."/>
            <person name="Mascher T."/>
            <person name="Medema M.H."/>
            <person name="Devos D.P."/>
            <person name="Kaster A.-K."/>
            <person name="Ovreas L."/>
            <person name="Rohde M."/>
            <person name="Galperin M.Y."/>
            <person name="Jogler C."/>
        </authorList>
    </citation>
    <scope>NUCLEOTIDE SEQUENCE [LARGE SCALE GENOMIC DNA]</scope>
    <source>
        <strain evidence="2 3">FF011L</strain>
    </source>
</reference>
<dbReference type="Proteomes" id="UP000320672">
    <property type="component" value="Chromosome"/>
</dbReference>
<dbReference type="AlphaFoldDB" id="A0A517MD07"/>
<proteinExistence type="predicted"/>
<evidence type="ECO:0000313" key="2">
    <source>
        <dbReference type="EMBL" id="QDS92770.1"/>
    </source>
</evidence>
<dbReference type="KEGG" id="rml:FF011L_15190"/>
<evidence type="ECO:0000313" key="3">
    <source>
        <dbReference type="Proteomes" id="UP000320672"/>
    </source>
</evidence>
<gene>
    <name evidence="2" type="ORF">FF011L_15190</name>
</gene>
<dbReference type="EMBL" id="CP036262">
    <property type="protein sequence ID" value="QDS92770.1"/>
    <property type="molecule type" value="Genomic_DNA"/>
</dbReference>